<reference evidence="1" key="1">
    <citation type="submission" date="2019-08" db="EMBL/GenBank/DDBJ databases">
        <authorList>
            <person name="Kucharzyk K."/>
            <person name="Murdoch R.W."/>
            <person name="Higgins S."/>
            <person name="Loffler F."/>
        </authorList>
    </citation>
    <scope>NUCLEOTIDE SEQUENCE</scope>
</reference>
<dbReference type="AlphaFoldDB" id="A0A644TQF8"/>
<proteinExistence type="predicted"/>
<accession>A0A644TQF8</accession>
<dbReference type="PANTHER" id="PTHR38733">
    <property type="entry name" value="PROTEIN MCRC"/>
    <property type="match status" value="1"/>
</dbReference>
<gene>
    <name evidence="1" type="ORF">SDC9_14395</name>
</gene>
<sequence length="433" mass="51598">MKQNSFSILEYKSIYYKTYDIYAEDFAGNLVVPKKVFDDLKQFVLKNNEQTLFLKPSYKNGLGETLQAQNYVGVIQTQDGTTIEILPKIKNLDTDNSKKILIKMLKTLKKSPFKNFNIAHLKSSKMPLLEIFITMFLEELSKLIQKGIKSDYITKEENLKFLKGKLQINQQIKMNYIHKESFYVEFQEFLSNRVENKLIKTTLEFLYKKSKSNKNQQRIREFLFVFDEIEISHNIKSDFSKVKSDRQMKDYEQILLWCRTFLLENSFTPYKGSDIAFALLFDMNLLFESYVGHYLKKKGLNVSLQDKGKYLVEEPNKFALRPDIVINKVNDEDEQLIADTKWKIIKDEKDISQQDMYQLYAYGTKYIDCKKLYLIYPYDNHELSLRYLYQKEESNRLVLNILFFDLSQDEPIFYKQNEIESKYKLFEKIIKKI</sequence>
<dbReference type="InterPro" id="IPR019292">
    <property type="entry name" value="McrC"/>
</dbReference>
<evidence type="ECO:0008006" key="2">
    <source>
        <dbReference type="Google" id="ProtNLM"/>
    </source>
</evidence>
<organism evidence="1">
    <name type="scientific">bioreactor metagenome</name>
    <dbReference type="NCBI Taxonomy" id="1076179"/>
    <lineage>
        <taxon>unclassified sequences</taxon>
        <taxon>metagenomes</taxon>
        <taxon>ecological metagenomes</taxon>
    </lineage>
</organism>
<dbReference type="PANTHER" id="PTHR38733:SF1">
    <property type="entry name" value="TYPE IV METHYL-DIRECTED RESTRICTION ENZYME ECOKMCRBC"/>
    <property type="match status" value="1"/>
</dbReference>
<comment type="caution">
    <text evidence="1">The sequence shown here is derived from an EMBL/GenBank/DDBJ whole genome shotgun (WGS) entry which is preliminary data.</text>
</comment>
<evidence type="ECO:0000313" key="1">
    <source>
        <dbReference type="EMBL" id="MPL68667.1"/>
    </source>
</evidence>
<name>A0A644TQF8_9ZZZZ</name>
<dbReference type="Pfam" id="PF10117">
    <property type="entry name" value="McrBC"/>
    <property type="match status" value="1"/>
</dbReference>
<dbReference type="EMBL" id="VSSQ01000042">
    <property type="protein sequence ID" value="MPL68667.1"/>
    <property type="molecule type" value="Genomic_DNA"/>
</dbReference>
<protein>
    <recommendedName>
        <fullName evidence="2">Restriction endonuclease</fullName>
    </recommendedName>
</protein>